<evidence type="ECO:0000259" key="5">
    <source>
        <dbReference type="PROSITE" id="PS50931"/>
    </source>
</evidence>
<dbReference type="PANTHER" id="PTHR30126">
    <property type="entry name" value="HTH-TYPE TRANSCRIPTIONAL REGULATOR"/>
    <property type="match status" value="1"/>
</dbReference>
<evidence type="ECO:0000313" key="7">
    <source>
        <dbReference type="Proteomes" id="UP001138757"/>
    </source>
</evidence>
<accession>A0A9X1IQI1</accession>
<dbReference type="InterPro" id="IPR000847">
    <property type="entry name" value="LysR_HTH_N"/>
</dbReference>
<dbReference type="Pfam" id="PF00126">
    <property type="entry name" value="HTH_1"/>
    <property type="match status" value="1"/>
</dbReference>
<dbReference type="Pfam" id="PF03466">
    <property type="entry name" value="LysR_substrate"/>
    <property type="match status" value="1"/>
</dbReference>
<reference evidence="6" key="1">
    <citation type="submission" date="2021-05" db="EMBL/GenBank/DDBJ databases">
        <title>Genome of Sphingobium sp. strain.</title>
        <authorList>
            <person name="Fan R."/>
        </authorList>
    </citation>
    <scope>NUCLEOTIDE SEQUENCE</scope>
    <source>
        <strain evidence="6">H33</strain>
    </source>
</reference>
<gene>
    <name evidence="6" type="ORF">KK488_06215</name>
</gene>
<dbReference type="EMBL" id="JAHGAW010000003">
    <property type="protein sequence ID" value="MBT2186540.1"/>
    <property type="molecule type" value="Genomic_DNA"/>
</dbReference>
<dbReference type="PROSITE" id="PS50931">
    <property type="entry name" value="HTH_LYSR"/>
    <property type="match status" value="1"/>
</dbReference>
<keyword evidence="3" id="KW-0238">DNA-binding</keyword>
<keyword evidence="2" id="KW-0805">Transcription regulation</keyword>
<dbReference type="Proteomes" id="UP001138757">
    <property type="component" value="Unassembled WGS sequence"/>
</dbReference>
<dbReference type="GO" id="GO:0000976">
    <property type="term" value="F:transcription cis-regulatory region binding"/>
    <property type="evidence" value="ECO:0007669"/>
    <property type="project" value="TreeGrafter"/>
</dbReference>
<dbReference type="Gene3D" id="3.40.190.290">
    <property type="match status" value="1"/>
</dbReference>
<evidence type="ECO:0000256" key="1">
    <source>
        <dbReference type="ARBA" id="ARBA00009437"/>
    </source>
</evidence>
<dbReference type="PANTHER" id="PTHR30126:SF39">
    <property type="entry name" value="HTH-TYPE TRANSCRIPTIONAL REGULATOR CYSL"/>
    <property type="match status" value="1"/>
</dbReference>
<evidence type="ECO:0000256" key="2">
    <source>
        <dbReference type="ARBA" id="ARBA00023015"/>
    </source>
</evidence>
<dbReference type="Gene3D" id="1.10.10.10">
    <property type="entry name" value="Winged helix-like DNA-binding domain superfamily/Winged helix DNA-binding domain"/>
    <property type="match status" value="1"/>
</dbReference>
<comment type="caution">
    <text evidence="6">The sequence shown here is derived from an EMBL/GenBank/DDBJ whole genome shotgun (WGS) entry which is preliminary data.</text>
</comment>
<dbReference type="GO" id="GO:0003700">
    <property type="term" value="F:DNA-binding transcription factor activity"/>
    <property type="evidence" value="ECO:0007669"/>
    <property type="project" value="InterPro"/>
</dbReference>
<dbReference type="InterPro" id="IPR005119">
    <property type="entry name" value="LysR_subst-bd"/>
</dbReference>
<dbReference type="PRINTS" id="PR00039">
    <property type="entry name" value="HTHLYSR"/>
</dbReference>
<protein>
    <submittedName>
        <fullName evidence="6">LysR family transcriptional regulator</fullName>
    </submittedName>
</protein>
<dbReference type="SUPFAM" id="SSF53850">
    <property type="entry name" value="Periplasmic binding protein-like II"/>
    <property type="match status" value="1"/>
</dbReference>
<name>A0A9X1IQI1_9SPHN</name>
<sequence>MSRDSASGVPEDVTFAQLRVFACAARAGSFAQAAEQLDIAQPSVSEVIRVMEERLGRLLFQRRKGARSELTEEGEEVLELVESMLSTFDKLYKRSRNPPGKFKLRISIGPYLREAYLKPLVPRICREFPDVELEVHPMLWAAEAVHMTESGAMDLAIYEPSAKNDVSSPSHRICEFPLALFGPPGTRARLAAGDCSLNEFQYLFPLRREFGARWAKGRLRAISITPRVAPLFVEFADVLAQMIEDGQGIGYLMPHSVADRIADGRLEKLDTVIAPMRRLIARSTQAPVAAQAIEDMLYQALAESIRRDNSIAAERARVGDIMLAN</sequence>
<dbReference type="InterPro" id="IPR036390">
    <property type="entry name" value="WH_DNA-bd_sf"/>
</dbReference>
<proteinExistence type="inferred from homology"/>
<feature type="domain" description="HTH lysR-type" evidence="5">
    <location>
        <begin position="13"/>
        <end position="71"/>
    </location>
</feature>
<evidence type="ECO:0000256" key="3">
    <source>
        <dbReference type="ARBA" id="ARBA00023125"/>
    </source>
</evidence>
<dbReference type="InterPro" id="IPR036388">
    <property type="entry name" value="WH-like_DNA-bd_sf"/>
</dbReference>
<keyword evidence="4" id="KW-0804">Transcription</keyword>
<keyword evidence="7" id="KW-1185">Reference proteome</keyword>
<organism evidence="6 7">
    <name type="scientific">Sphingobium nicotianae</name>
    <dbReference type="NCBI Taxonomy" id="2782607"/>
    <lineage>
        <taxon>Bacteria</taxon>
        <taxon>Pseudomonadati</taxon>
        <taxon>Pseudomonadota</taxon>
        <taxon>Alphaproteobacteria</taxon>
        <taxon>Sphingomonadales</taxon>
        <taxon>Sphingomonadaceae</taxon>
        <taxon>Sphingobium</taxon>
    </lineage>
</organism>
<dbReference type="CDD" id="cd05466">
    <property type="entry name" value="PBP2_LTTR_substrate"/>
    <property type="match status" value="1"/>
</dbReference>
<comment type="similarity">
    <text evidence="1">Belongs to the LysR transcriptional regulatory family.</text>
</comment>
<evidence type="ECO:0000313" key="6">
    <source>
        <dbReference type="EMBL" id="MBT2186540.1"/>
    </source>
</evidence>
<dbReference type="SUPFAM" id="SSF46785">
    <property type="entry name" value="Winged helix' DNA-binding domain"/>
    <property type="match status" value="1"/>
</dbReference>
<dbReference type="RefSeq" id="WP_214622269.1">
    <property type="nucleotide sequence ID" value="NZ_JAHGAW010000003.1"/>
</dbReference>
<dbReference type="AlphaFoldDB" id="A0A9X1IQI1"/>
<evidence type="ECO:0000256" key="4">
    <source>
        <dbReference type="ARBA" id="ARBA00023163"/>
    </source>
</evidence>